<organism evidence="1 2">
    <name type="scientific">Oryza sativa subsp. japonica</name>
    <name type="common">Rice</name>
    <dbReference type="NCBI Taxonomy" id="39947"/>
    <lineage>
        <taxon>Eukaryota</taxon>
        <taxon>Viridiplantae</taxon>
        <taxon>Streptophyta</taxon>
        <taxon>Embryophyta</taxon>
        <taxon>Tracheophyta</taxon>
        <taxon>Spermatophyta</taxon>
        <taxon>Magnoliopsida</taxon>
        <taxon>Liliopsida</taxon>
        <taxon>Poales</taxon>
        <taxon>Poaceae</taxon>
        <taxon>BOP clade</taxon>
        <taxon>Oryzoideae</taxon>
        <taxon>Oryzeae</taxon>
        <taxon>Oryzinae</taxon>
        <taxon>Oryza</taxon>
        <taxon>Oryza sativa</taxon>
    </lineage>
</organism>
<dbReference type="AlphaFoldDB" id="A0A0P0VUW4"/>
<dbReference type="KEGG" id="dosa:Os03g0220300"/>
<reference evidence="2" key="2">
    <citation type="journal article" date="2008" name="Nucleic Acids Res.">
        <title>The rice annotation project database (RAP-DB): 2008 update.</title>
        <authorList>
            <consortium name="The rice annotation project (RAP)"/>
        </authorList>
    </citation>
    <scope>GENOME REANNOTATION</scope>
    <source>
        <strain evidence="2">cv. Nipponbare</strain>
    </source>
</reference>
<dbReference type="Gramene" id="Os03t0220300-04">
    <property type="protein sequence ID" value="Os03t0220300-04"/>
    <property type="gene ID" value="Os03g0220300"/>
</dbReference>
<proteinExistence type="predicted"/>
<evidence type="ECO:0000313" key="1">
    <source>
        <dbReference type="EMBL" id="BAF11321.2"/>
    </source>
</evidence>
<dbReference type="EMBL" id="AP008209">
    <property type="protein sequence ID" value="BAF11321.2"/>
    <property type="molecule type" value="Genomic_DNA"/>
</dbReference>
<reference evidence="1 2" key="1">
    <citation type="journal article" date="2005" name="Nature">
        <title>The map-based sequence of the rice genome.</title>
        <authorList>
            <consortium name="International rice genome sequencing project (IRGSP)"/>
            <person name="Matsumoto T."/>
            <person name="Wu J."/>
            <person name="Kanamori H."/>
            <person name="Katayose Y."/>
            <person name="Fujisawa M."/>
            <person name="Namiki N."/>
            <person name="Mizuno H."/>
            <person name="Yamamoto K."/>
            <person name="Antonio B.A."/>
            <person name="Baba T."/>
            <person name="Sakata K."/>
            <person name="Nagamura Y."/>
            <person name="Aoki H."/>
            <person name="Arikawa K."/>
            <person name="Arita K."/>
            <person name="Bito T."/>
            <person name="Chiden Y."/>
            <person name="Fujitsuka N."/>
            <person name="Fukunaka R."/>
            <person name="Hamada M."/>
            <person name="Harada C."/>
            <person name="Hayashi A."/>
            <person name="Hijishita S."/>
            <person name="Honda M."/>
            <person name="Hosokawa S."/>
            <person name="Ichikawa Y."/>
            <person name="Idonuma A."/>
            <person name="Iijima M."/>
            <person name="Ikeda M."/>
            <person name="Ikeno M."/>
            <person name="Ito K."/>
            <person name="Ito S."/>
            <person name="Ito T."/>
            <person name="Ito Y."/>
            <person name="Ito Y."/>
            <person name="Iwabuchi A."/>
            <person name="Kamiya K."/>
            <person name="Karasawa W."/>
            <person name="Kurita K."/>
            <person name="Katagiri S."/>
            <person name="Kikuta A."/>
            <person name="Kobayashi H."/>
            <person name="Kobayashi N."/>
            <person name="Machita K."/>
            <person name="Maehara T."/>
            <person name="Masukawa M."/>
            <person name="Mizubayashi T."/>
            <person name="Mukai Y."/>
            <person name="Nagasaki H."/>
            <person name="Nagata Y."/>
            <person name="Naito S."/>
            <person name="Nakashima M."/>
            <person name="Nakama Y."/>
            <person name="Nakamichi Y."/>
            <person name="Nakamura M."/>
            <person name="Meguro A."/>
            <person name="Negishi M."/>
            <person name="Ohta I."/>
            <person name="Ohta T."/>
            <person name="Okamoto M."/>
            <person name="Ono N."/>
            <person name="Saji S."/>
            <person name="Sakaguchi M."/>
            <person name="Sakai K."/>
            <person name="Shibata M."/>
            <person name="Shimokawa T."/>
            <person name="Song J."/>
            <person name="Takazaki Y."/>
            <person name="Terasawa K."/>
            <person name="Tsugane M."/>
            <person name="Tsuji K."/>
            <person name="Ueda S."/>
            <person name="Waki K."/>
            <person name="Yamagata H."/>
            <person name="Yamamoto M."/>
            <person name="Yamamoto S."/>
            <person name="Yamane H."/>
            <person name="Yoshiki S."/>
            <person name="Yoshihara R."/>
            <person name="Yukawa K."/>
            <person name="Zhong H."/>
            <person name="Yano M."/>
            <person name="Yuan Q."/>
            <person name="Ouyang S."/>
            <person name="Liu J."/>
            <person name="Jones K.M."/>
            <person name="Gansberger K."/>
            <person name="Moffat K."/>
            <person name="Hill J."/>
            <person name="Bera J."/>
            <person name="Fadrosh D."/>
            <person name="Jin S."/>
            <person name="Johri S."/>
            <person name="Kim M."/>
            <person name="Overton L."/>
            <person name="Reardon M."/>
            <person name="Tsitrin T."/>
            <person name="Vuong H."/>
            <person name="Weaver B."/>
            <person name="Ciecko A."/>
            <person name="Tallon L."/>
            <person name="Jackson J."/>
            <person name="Pai G."/>
            <person name="Aken S.V."/>
            <person name="Utterback T."/>
            <person name="Reidmuller S."/>
            <person name="Feldblyum T."/>
            <person name="Hsiao J."/>
            <person name="Zismann V."/>
            <person name="Iobst S."/>
            <person name="de Vazeille A.R."/>
            <person name="Buell C.R."/>
            <person name="Ying K."/>
            <person name="Li Y."/>
            <person name="Lu T."/>
            <person name="Huang Y."/>
            <person name="Zhao Q."/>
            <person name="Feng Q."/>
            <person name="Zhang L."/>
            <person name="Zhu J."/>
            <person name="Weng Q."/>
            <person name="Mu J."/>
            <person name="Lu Y."/>
            <person name="Fan D."/>
            <person name="Liu Y."/>
            <person name="Guan J."/>
            <person name="Zhang Y."/>
            <person name="Yu S."/>
            <person name="Liu X."/>
            <person name="Zhang Y."/>
            <person name="Hong G."/>
            <person name="Han B."/>
            <person name="Choisne N."/>
            <person name="Demange N."/>
            <person name="Orjeda G."/>
            <person name="Samain S."/>
            <person name="Cattolico L."/>
            <person name="Pelletier E."/>
            <person name="Couloux A."/>
            <person name="Segurens B."/>
            <person name="Wincker P."/>
            <person name="D'Hont A."/>
            <person name="Scarpelli C."/>
            <person name="Weissenbach J."/>
            <person name="Salanoubat M."/>
            <person name="Quetier F."/>
            <person name="Yu Y."/>
            <person name="Kim H.R."/>
            <person name="Rambo T."/>
            <person name="Currie J."/>
            <person name="Collura K."/>
            <person name="Luo M."/>
            <person name="Yang T."/>
            <person name="Ammiraju J.S.S."/>
            <person name="Engler F."/>
            <person name="Soderlund C."/>
            <person name="Wing R.A."/>
            <person name="Palmer L.E."/>
            <person name="de la Bastide M."/>
            <person name="Spiegel L."/>
            <person name="Nascimento L."/>
            <person name="Zutavern T."/>
            <person name="O'Shaughnessy A."/>
            <person name="Dike S."/>
            <person name="Dedhia N."/>
            <person name="Preston R."/>
            <person name="Balija V."/>
            <person name="McCombie W.R."/>
            <person name="Chow T."/>
            <person name="Chen H."/>
            <person name="Chung M."/>
            <person name="Chen C."/>
            <person name="Shaw J."/>
            <person name="Wu H."/>
            <person name="Hsiao K."/>
            <person name="Chao Y."/>
            <person name="Chu M."/>
            <person name="Cheng C."/>
            <person name="Hour A."/>
            <person name="Lee P."/>
            <person name="Lin S."/>
            <person name="Lin Y."/>
            <person name="Liou J."/>
            <person name="Liu S."/>
            <person name="Hsing Y."/>
            <person name="Raghuvanshi S."/>
            <person name="Mohanty A."/>
            <person name="Bharti A.K."/>
            <person name="Gaur A."/>
            <person name="Gupta V."/>
            <person name="Kumar D."/>
            <person name="Ravi V."/>
            <person name="Vij S."/>
            <person name="Kapur A."/>
            <person name="Khurana P."/>
            <person name="Khurana P."/>
            <person name="Khurana J.P."/>
            <person name="Tyagi A.K."/>
            <person name="Gaikwad K."/>
            <person name="Singh A."/>
            <person name="Dalal V."/>
            <person name="Srivastava S."/>
            <person name="Dixit A."/>
            <person name="Pal A.K."/>
            <person name="Ghazi I.A."/>
            <person name="Yadav M."/>
            <person name="Pandit A."/>
            <person name="Bhargava A."/>
            <person name="Sureshbabu K."/>
            <person name="Batra K."/>
            <person name="Sharma T.R."/>
            <person name="Mohapatra T."/>
            <person name="Singh N.K."/>
            <person name="Messing J."/>
            <person name="Nelson A.B."/>
            <person name="Fuks G."/>
            <person name="Kavchok S."/>
            <person name="Keizer G."/>
            <person name="Linton E."/>
            <person name="Llaca V."/>
            <person name="Song R."/>
            <person name="Tanyolac B."/>
            <person name="Young S."/>
            <person name="Ho-Il K."/>
            <person name="Hahn J.H."/>
            <person name="Sangsakoo G."/>
            <person name="Vanavichit A."/>
            <person name="de Mattos Luiz.A.T."/>
            <person name="Zimmer P.D."/>
            <person name="Malone G."/>
            <person name="Dellagostin O."/>
            <person name="de Oliveira A.C."/>
            <person name="Bevan M."/>
            <person name="Bancroft I."/>
            <person name="Minx P."/>
            <person name="Cordum H."/>
            <person name="Wilson R."/>
            <person name="Cheng Z."/>
            <person name="Jin W."/>
            <person name="Jiang J."/>
            <person name="Leong S.A."/>
            <person name="Iwama H."/>
            <person name="Gojobori T."/>
            <person name="Itoh T."/>
            <person name="Niimura Y."/>
            <person name="Fujii Y."/>
            <person name="Habara T."/>
            <person name="Sakai H."/>
            <person name="Sato Y."/>
            <person name="Wilson G."/>
            <person name="Kumar K."/>
            <person name="McCouch S."/>
            <person name="Juretic N."/>
            <person name="Hoen D."/>
            <person name="Wright S."/>
            <person name="Bruskiewich R."/>
            <person name="Bureau T."/>
            <person name="Miyao A."/>
            <person name="Hirochika H."/>
            <person name="Nishikawa T."/>
            <person name="Kadowaki K."/>
            <person name="Sugiura M."/>
            <person name="Burr B."/>
            <person name="Sasaki T."/>
        </authorList>
    </citation>
    <scope>NUCLEOTIDE SEQUENCE [LARGE SCALE GENOMIC DNA]</scope>
    <source>
        <strain evidence="2">cv. Nipponbare</strain>
    </source>
</reference>
<name>A0A0P0VUW4_ORYSJ</name>
<feature type="non-terminal residue" evidence="1">
    <location>
        <position position="1"/>
    </location>
</feature>
<protein>
    <submittedName>
        <fullName evidence="1">Os03g0220300 protein</fullName>
    </submittedName>
</protein>
<dbReference type="Proteomes" id="UP000000763">
    <property type="component" value="Chromosome 3"/>
</dbReference>
<dbReference type="OMA" id="WLPCERF"/>
<sequence length="98" mass="11366">PRSQAHARPQLVLHVMLHACAKFPHVSLELQQVLQRSSSAFVVPPAFELEINFGGWLPCERFCFLPFHALHLIEKETLSCTEKREEERELEEEEESLN</sequence>
<accession>A0A0P0VUW4</accession>
<gene>
    <name evidence="1" type="ordered locus">Os03g0220300</name>
</gene>
<evidence type="ECO:0000313" key="2">
    <source>
        <dbReference type="Proteomes" id="UP000000763"/>
    </source>
</evidence>